<dbReference type="EMBL" id="BOMI01000065">
    <property type="protein sequence ID" value="GID74777.1"/>
    <property type="molecule type" value="Genomic_DNA"/>
</dbReference>
<keyword evidence="5" id="KW-1185">Reference proteome</keyword>
<dbReference type="InterPro" id="IPR013653">
    <property type="entry name" value="GCN5-like_dom"/>
</dbReference>
<name>A0ABQ3Y451_9ACTN</name>
<dbReference type="InterPro" id="IPR000182">
    <property type="entry name" value="GNAT_dom"/>
</dbReference>
<evidence type="ECO:0000313" key="5">
    <source>
        <dbReference type="Proteomes" id="UP000609879"/>
    </source>
</evidence>
<keyword evidence="2" id="KW-0012">Acyltransferase</keyword>
<organism evidence="4 5">
    <name type="scientific">Paractinoplanes deccanensis</name>
    <dbReference type="NCBI Taxonomy" id="113561"/>
    <lineage>
        <taxon>Bacteria</taxon>
        <taxon>Bacillati</taxon>
        <taxon>Actinomycetota</taxon>
        <taxon>Actinomycetes</taxon>
        <taxon>Micromonosporales</taxon>
        <taxon>Micromonosporaceae</taxon>
        <taxon>Paractinoplanes</taxon>
    </lineage>
</organism>
<reference evidence="4 5" key="1">
    <citation type="submission" date="2021-01" db="EMBL/GenBank/DDBJ databases">
        <title>Whole genome shotgun sequence of Actinoplanes deccanensis NBRC 13994.</title>
        <authorList>
            <person name="Komaki H."/>
            <person name="Tamura T."/>
        </authorList>
    </citation>
    <scope>NUCLEOTIDE SEQUENCE [LARGE SCALE GENOMIC DNA]</scope>
    <source>
        <strain evidence="4 5">NBRC 13994</strain>
    </source>
</reference>
<dbReference type="InterPro" id="IPR050680">
    <property type="entry name" value="YpeA/RimI_acetyltransf"/>
</dbReference>
<proteinExistence type="predicted"/>
<sequence>MTILDVAPLDNPVWSALSGVQAGFADTYGRAARFRAEVSPFHALADAADPASWADLAVLTDGDEAVLLPAGPDTAGEGWEVTARFQGVQLVGDAVRGEADPEAQRLTAADVPEMLDLVARTRPGPFGPRTIELGTYLGIRRDGRLVAMAGERMRLPGWTEVSAVCTDPAFRGHGFAGRLVNAVAAGILERGETPFLHAAAGNTGAIRLYEKLGFSLRRPMSFHQYGRRQAYAMSKPLS</sequence>
<evidence type="ECO:0000256" key="1">
    <source>
        <dbReference type="ARBA" id="ARBA00022679"/>
    </source>
</evidence>
<evidence type="ECO:0000256" key="2">
    <source>
        <dbReference type="ARBA" id="ARBA00023315"/>
    </source>
</evidence>
<evidence type="ECO:0000313" key="4">
    <source>
        <dbReference type="EMBL" id="GID74777.1"/>
    </source>
</evidence>
<dbReference type="Proteomes" id="UP000609879">
    <property type="component" value="Unassembled WGS sequence"/>
</dbReference>
<dbReference type="PANTHER" id="PTHR43420:SF3">
    <property type="entry name" value="N-ACETYLTRANSFERASE DOMAIN-CONTAINING PROTEIN"/>
    <property type="match status" value="1"/>
</dbReference>
<dbReference type="InterPro" id="IPR016181">
    <property type="entry name" value="Acyl_CoA_acyltransferase"/>
</dbReference>
<accession>A0ABQ3Y451</accession>
<keyword evidence="1" id="KW-0808">Transferase</keyword>
<protein>
    <recommendedName>
        <fullName evidence="3">N-acetyltransferase domain-containing protein</fullName>
    </recommendedName>
</protein>
<dbReference type="Pfam" id="PF08445">
    <property type="entry name" value="FR47"/>
    <property type="match status" value="1"/>
</dbReference>
<dbReference type="Gene3D" id="3.40.630.30">
    <property type="match status" value="1"/>
</dbReference>
<dbReference type="PROSITE" id="PS51186">
    <property type="entry name" value="GNAT"/>
    <property type="match status" value="1"/>
</dbReference>
<feature type="domain" description="N-acetyltransferase" evidence="3">
    <location>
        <begin position="101"/>
        <end position="238"/>
    </location>
</feature>
<evidence type="ECO:0000259" key="3">
    <source>
        <dbReference type="PROSITE" id="PS51186"/>
    </source>
</evidence>
<dbReference type="SUPFAM" id="SSF55729">
    <property type="entry name" value="Acyl-CoA N-acyltransferases (Nat)"/>
    <property type="match status" value="1"/>
</dbReference>
<dbReference type="CDD" id="cd04301">
    <property type="entry name" value="NAT_SF"/>
    <property type="match status" value="1"/>
</dbReference>
<dbReference type="RefSeq" id="WP_203763698.1">
    <property type="nucleotide sequence ID" value="NZ_BAAABO010000012.1"/>
</dbReference>
<dbReference type="PANTHER" id="PTHR43420">
    <property type="entry name" value="ACETYLTRANSFERASE"/>
    <property type="match status" value="1"/>
</dbReference>
<comment type="caution">
    <text evidence="4">The sequence shown here is derived from an EMBL/GenBank/DDBJ whole genome shotgun (WGS) entry which is preliminary data.</text>
</comment>
<gene>
    <name evidence="4" type="ORF">Ade02nite_34180</name>
</gene>